<sequence length="252" mass="28812">MSETQQAEVKTSKIRTLLRESDIPLVVYLVVFTAMAVVWSLNTLMPDLALNLFSELLGAAFTLFIIDVLLVRSKTKRWRTVSEHIDYLIARDINRLRDGLSFRAFNFNPELDAQLHADEQHKQVRAQRADLLNEIEGLSVEAITARLNPTVLFTDSSFDYFNDKAVDIWNLLNMKYSEFLSPELVACLIELHTNLRDLCGHIRQYSKADRHTEDSDYYHAIGIRGAAHTLKKCVSQVNQLKQAGYSVHARTT</sequence>
<keyword evidence="1" id="KW-0812">Transmembrane</keyword>
<dbReference type="STRING" id="1286106.MPL1_12035"/>
<evidence type="ECO:0000256" key="1">
    <source>
        <dbReference type="SAM" id="Phobius"/>
    </source>
</evidence>
<keyword evidence="1" id="KW-0472">Membrane</keyword>
<comment type="caution">
    <text evidence="2">The sequence shown here is derived from an EMBL/GenBank/DDBJ whole genome shotgun (WGS) entry which is preliminary data.</text>
</comment>
<dbReference type="PATRIC" id="fig|1286106.3.peg.2412"/>
<dbReference type="AlphaFoldDB" id="M7PNS6"/>
<gene>
    <name evidence="2" type="ORF">MPL1_12035</name>
</gene>
<feature type="transmembrane region" description="Helical" evidence="1">
    <location>
        <begin position="48"/>
        <end position="70"/>
    </location>
</feature>
<evidence type="ECO:0000313" key="2">
    <source>
        <dbReference type="EMBL" id="EMR12124.1"/>
    </source>
</evidence>
<reference evidence="2 3" key="1">
    <citation type="journal article" date="2013" name="Genome Announc.">
        <title>Draft Genome Sequence of Methylophaga lonarensis MPLT, a Haloalkaliphilic (Non-Methane-Utilizing) Methylotroph.</title>
        <authorList>
            <person name="Shetty S.A."/>
            <person name="Marathe N.P."/>
            <person name="Munot H."/>
            <person name="Antony C.P."/>
            <person name="Dhotre D.P."/>
            <person name="Murrell J.C."/>
            <person name="Shouche Y.S."/>
        </authorList>
    </citation>
    <scope>NUCLEOTIDE SEQUENCE [LARGE SCALE GENOMIC DNA]</scope>
    <source>
        <strain evidence="2 3">MPL</strain>
    </source>
</reference>
<accession>M7PNS6</accession>
<feature type="transmembrane region" description="Helical" evidence="1">
    <location>
        <begin position="23"/>
        <end position="42"/>
    </location>
</feature>
<organism evidence="2 3">
    <name type="scientific">Methylophaga lonarensis MPL</name>
    <dbReference type="NCBI Taxonomy" id="1286106"/>
    <lineage>
        <taxon>Bacteria</taxon>
        <taxon>Pseudomonadati</taxon>
        <taxon>Pseudomonadota</taxon>
        <taxon>Gammaproteobacteria</taxon>
        <taxon>Thiotrichales</taxon>
        <taxon>Piscirickettsiaceae</taxon>
        <taxon>Methylophaga</taxon>
    </lineage>
</organism>
<evidence type="ECO:0000313" key="3">
    <source>
        <dbReference type="Proteomes" id="UP000012019"/>
    </source>
</evidence>
<dbReference type="EMBL" id="APHR01000071">
    <property type="protein sequence ID" value="EMR12124.1"/>
    <property type="molecule type" value="Genomic_DNA"/>
</dbReference>
<proteinExistence type="predicted"/>
<dbReference type="RefSeq" id="WP_009727361.1">
    <property type="nucleotide sequence ID" value="NZ_APHR01000071.1"/>
</dbReference>
<keyword evidence="3" id="KW-1185">Reference proteome</keyword>
<keyword evidence="1" id="KW-1133">Transmembrane helix</keyword>
<name>M7PNS6_9GAMM</name>
<protein>
    <submittedName>
        <fullName evidence="2">Uncharacterized protein</fullName>
    </submittedName>
</protein>
<dbReference type="Proteomes" id="UP000012019">
    <property type="component" value="Unassembled WGS sequence"/>
</dbReference>
<dbReference type="eggNOG" id="ENOG5030T7C">
    <property type="taxonomic scope" value="Bacteria"/>
</dbReference>